<evidence type="ECO:0000313" key="2">
    <source>
        <dbReference type="EnsemblPlants" id="AET2Gv20190100.1"/>
    </source>
</evidence>
<protein>
    <recommendedName>
        <fullName evidence="1">Reverse transcriptase domain-containing protein</fullName>
    </recommendedName>
</protein>
<dbReference type="CDD" id="cd01650">
    <property type="entry name" value="RT_nLTR_like"/>
    <property type="match status" value="1"/>
</dbReference>
<dbReference type="EnsemblPlants" id="AET2Gv20190100.1">
    <property type="protein sequence ID" value="AET2Gv20190100.1"/>
    <property type="gene ID" value="AET2Gv20190100"/>
</dbReference>
<dbReference type="Pfam" id="PF00078">
    <property type="entry name" value="RVT_1"/>
    <property type="match status" value="1"/>
</dbReference>
<name>A0A453ALU3_AEGTS</name>
<dbReference type="STRING" id="200361.A0A453ALU3"/>
<proteinExistence type="predicted"/>
<reference evidence="2" key="4">
    <citation type="submission" date="2019-03" db="UniProtKB">
        <authorList>
            <consortium name="EnsemblPlants"/>
        </authorList>
    </citation>
    <scope>IDENTIFICATION</scope>
</reference>
<feature type="domain" description="Reverse transcriptase" evidence="1">
    <location>
        <begin position="89"/>
        <end position="371"/>
    </location>
</feature>
<dbReference type="InterPro" id="IPR043502">
    <property type="entry name" value="DNA/RNA_pol_sf"/>
</dbReference>
<dbReference type="Gramene" id="AET2Gv20190100.1">
    <property type="protein sequence ID" value="AET2Gv20190100.1"/>
    <property type="gene ID" value="AET2Gv20190100"/>
</dbReference>
<dbReference type="Proteomes" id="UP000015105">
    <property type="component" value="Chromosome 2D"/>
</dbReference>
<dbReference type="InterPro" id="IPR000477">
    <property type="entry name" value="RT_dom"/>
</dbReference>
<organism evidence="2 3">
    <name type="scientific">Aegilops tauschii subsp. strangulata</name>
    <name type="common">Goatgrass</name>
    <dbReference type="NCBI Taxonomy" id="200361"/>
    <lineage>
        <taxon>Eukaryota</taxon>
        <taxon>Viridiplantae</taxon>
        <taxon>Streptophyta</taxon>
        <taxon>Embryophyta</taxon>
        <taxon>Tracheophyta</taxon>
        <taxon>Spermatophyta</taxon>
        <taxon>Magnoliopsida</taxon>
        <taxon>Liliopsida</taxon>
        <taxon>Poales</taxon>
        <taxon>Poaceae</taxon>
        <taxon>BOP clade</taxon>
        <taxon>Pooideae</taxon>
        <taxon>Triticodae</taxon>
        <taxon>Triticeae</taxon>
        <taxon>Triticinae</taxon>
        <taxon>Aegilops</taxon>
    </lineage>
</organism>
<dbReference type="PANTHER" id="PTHR46890">
    <property type="entry name" value="NON-LTR RETROLELEMENT REVERSE TRANSCRIPTASE-LIKE PROTEIN-RELATED"/>
    <property type="match status" value="1"/>
</dbReference>
<reference evidence="2" key="5">
    <citation type="journal article" date="2021" name="G3 (Bethesda)">
        <title>Aegilops tauschii genome assembly Aet v5.0 features greater sequence contiguity and improved annotation.</title>
        <authorList>
            <person name="Wang L."/>
            <person name="Zhu T."/>
            <person name="Rodriguez J.C."/>
            <person name="Deal K.R."/>
            <person name="Dubcovsky J."/>
            <person name="McGuire P.E."/>
            <person name="Lux T."/>
            <person name="Spannagl M."/>
            <person name="Mayer K.F.X."/>
            <person name="Baldrich P."/>
            <person name="Meyers B.C."/>
            <person name="Huo N."/>
            <person name="Gu Y.Q."/>
            <person name="Zhou H."/>
            <person name="Devos K.M."/>
            <person name="Bennetzen J.L."/>
            <person name="Unver T."/>
            <person name="Budak H."/>
            <person name="Gulick P.J."/>
            <person name="Galiba G."/>
            <person name="Kalapos B."/>
            <person name="Nelson D.R."/>
            <person name="Li P."/>
            <person name="You F.M."/>
            <person name="Luo M.C."/>
            <person name="Dvorak J."/>
        </authorList>
    </citation>
    <scope>NUCLEOTIDE SEQUENCE [LARGE SCALE GENOMIC DNA]</scope>
    <source>
        <strain evidence="2">cv. AL8/78</strain>
    </source>
</reference>
<evidence type="ECO:0000313" key="3">
    <source>
        <dbReference type="Proteomes" id="UP000015105"/>
    </source>
</evidence>
<accession>A0A453ALU3</accession>
<sequence length="534" mass="59986">MERMTASYYKEVFVKDPTLSPDMVLDCIEPRVTDAMNNILCAKFSEREVSDALFQIGPLKAPGPDGFPRRFYQRNWTCLKSEIIAAVLSFFDSGVMLAGVNDTSIVLIPKVDHPSDLKDFRPISLCNVIYKIVSKCLVNRLRPLLDDLISPNQSAFIPGRLISDNAIIAFECVHYIDSIRGDDVPYCAYKLDLSKAYDRIDWSFLEKALLKWGFAPTWVSIVMECVSSVKYSVKLNGKLLEQFSPSRGLRQGDPLSPFLFLFVADTLSALLNKSMADHALEPVVICRNVPAISHLLFADDSHLFFRASAEQATVVKDVLSMYATATGQLINPSKCSILFSGNCPSTVSQEVMGILEITQEIFDPKYLGLPVPTGRMHKGWFQTIQARLSKRLVDWSEKSMASSSKEILIKSVAQAIPTYVMSVFKLPYSVCDDLTRMMRQYWWGVENGRRKMAWVAWDKLTLPKQKGGLGFRDMRAFNQALLAKQAWRLIVKPDSLCARLLKARYFPNGNLVDTVVSGNSSADWKGIEHGLVLL</sequence>
<reference evidence="3" key="1">
    <citation type="journal article" date="2014" name="Science">
        <title>Ancient hybridizations among the ancestral genomes of bread wheat.</title>
        <authorList>
            <consortium name="International Wheat Genome Sequencing Consortium,"/>
            <person name="Marcussen T."/>
            <person name="Sandve S.R."/>
            <person name="Heier L."/>
            <person name="Spannagl M."/>
            <person name="Pfeifer M."/>
            <person name="Jakobsen K.S."/>
            <person name="Wulff B.B."/>
            <person name="Steuernagel B."/>
            <person name="Mayer K.F."/>
            <person name="Olsen O.A."/>
        </authorList>
    </citation>
    <scope>NUCLEOTIDE SEQUENCE [LARGE SCALE GENOMIC DNA]</scope>
    <source>
        <strain evidence="3">cv. AL8/78</strain>
    </source>
</reference>
<reference evidence="2" key="3">
    <citation type="journal article" date="2017" name="Nature">
        <title>Genome sequence of the progenitor of the wheat D genome Aegilops tauschii.</title>
        <authorList>
            <person name="Luo M.C."/>
            <person name="Gu Y.Q."/>
            <person name="Puiu D."/>
            <person name="Wang H."/>
            <person name="Twardziok S.O."/>
            <person name="Deal K.R."/>
            <person name="Huo N."/>
            <person name="Zhu T."/>
            <person name="Wang L."/>
            <person name="Wang Y."/>
            <person name="McGuire P.E."/>
            <person name="Liu S."/>
            <person name="Long H."/>
            <person name="Ramasamy R.K."/>
            <person name="Rodriguez J.C."/>
            <person name="Van S.L."/>
            <person name="Yuan L."/>
            <person name="Wang Z."/>
            <person name="Xia Z."/>
            <person name="Xiao L."/>
            <person name="Anderson O.D."/>
            <person name="Ouyang S."/>
            <person name="Liang Y."/>
            <person name="Zimin A.V."/>
            <person name="Pertea G."/>
            <person name="Qi P."/>
            <person name="Bennetzen J.L."/>
            <person name="Dai X."/>
            <person name="Dawson M.W."/>
            <person name="Muller H.G."/>
            <person name="Kugler K."/>
            <person name="Rivarola-Duarte L."/>
            <person name="Spannagl M."/>
            <person name="Mayer K.F.X."/>
            <person name="Lu F.H."/>
            <person name="Bevan M.W."/>
            <person name="Leroy P."/>
            <person name="Li P."/>
            <person name="You F.M."/>
            <person name="Sun Q."/>
            <person name="Liu Z."/>
            <person name="Lyons E."/>
            <person name="Wicker T."/>
            <person name="Salzberg S.L."/>
            <person name="Devos K.M."/>
            <person name="Dvorak J."/>
        </authorList>
    </citation>
    <scope>NUCLEOTIDE SEQUENCE [LARGE SCALE GENOMIC DNA]</scope>
    <source>
        <strain evidence="2">cv. AL8/78</strain>
    </source>
</reference>
<reference evidence="3" key="2">
    <citation type="journal article" date="2017" name="Nat. Plants">
        <title>The Aegilops tauschii genome reveals multiple impacts of transposons.</title>
        <authorList>
            <person name="Zhao G."/>
            <person name="Zou C."/>
            <person name="Li K."/>
            <person name="Wang K."/>
            <person name="Li T."/>
            <person name="Gao L."/>
            <person name="Zhang X."/>
            <person name="Wang H."/>
            <person name="Yang Z."/>
            <person name="Liu X."/>
            <person name="Jiang W."/>
            <person name="Mao L."/>
            <person name="Kong X."/>
            <person name="Jiao Y."/>
            <person name="Jia J."/>
        </authorList>
    </citation>
    <scope>NUCLEOTIDE SEQUENCE [LARGE SCALE GENOMIC DNA]</scope>
    <source>
        <strain evidence="3">cv. AL8/78</strain>
    </source>
</reference>
<evidence type="ECO:0000259" key="1">
    <source>
        <dbReference type="PROSITE" id="PS50878"/>
    </source>
</evidence>
<dbReference type="PROSITE" id="PS50878">
    <property type="entry name" value="RT_POL"/>
    <property type="match status" value="1"/>
</dbReference>
<dbReference type="InterPro" id="IPR052343">
    <property type="entry name" value="Retrotransposon-Effector_Assoc"/>
</dbReference>
<dbReference type="SUPFAM" id="SSF56672">
    <property type="entry name" value="DNA/RNA polymerases"/>
    <property type="match status" value="1"/>
</dbReference>
<keyword evidence="3" id="KW-1185">Reference proteome</keyword>
<dbReference type="PANTHER" id="PTHR46890:SF48">
    <property type="entry name" value="RNA-DIRECTED DNA POLYMERASE"/>
    <property type="match status" value="1"/>
</dbReference>
<dbReference type="AlphaFoldDB" id="A0A453ALU3"/>